<accession>A0A143QP26</accession>
<keyword evidence="2" id="KW-1185">Reference proteome</keyword>
<sequence>MTGPVTKQSSYEAPSRKAHVMEEHTWSVEITIDEHDDKTRALARLHTRDDTKLTGVGLARKSPEDPMVPETGDELAVARALSDLAHQLLECSAQDLEQVVHEPVRVRL</sequence>
<proteinExistence type="predicted"/>
<reference evidence="1 2" key="1">
    <citation type="journal article" date="2016" name="Genome Announc.">
        <title>Complete Genome and Plasmid Sequences for Rhodococcus fascians D188 and Draft Sequences for Rhodococcus Isolates PBTS 1 and PBTS 2.</title>
        <authorList>
            <person name="Stamler R.A."/>
            <person name="Vereecke D."/>
            <person name="Zhang Y."/>
            <person name="Schilkey F."/>
            <person name="Devitt N."/>
            <person name="Randall J.J."/>
        </authorList>
    </citation>
    <scope>NUCLEOTIDE SEQUENCE [LARGE SCALE GENOMIC DNA]</scope>
    <source>
        <strain evidence="1 2">PBTS2</strain>
    </source>
</reference>
<dbReference type="Proteomes" id="UP000076038">
    <property type="component" value="Chromosome"/>
</dbReference>
<dbReference type="AlphaFoldDB" id="A0A143QP26"/>
<dbReference type="SUPFAM" id="SSF143212">
    <property type="entry name" value="Rv2632c-like"/>
    <property type="match status" value="1"/>
</dbReference>
<evidence type="ECO:0008006" key="3">
    <source>
        <dbReference type="Google" id="ProtNLM"/>
    </source>
</evidence>
<dbReference type="EMBL" id="CP015220">
    <property type="protein sequence ID" value="AMY24157.1"/>
    <property type="molecule type" value="Genomic_DNA"/>
</dbReference>
<name>A0A143QP26_RHOFA</name>
<reference evidence="2" key="2">
    <citation type="submission" date="2016-04" db="EMBL/GenBank/DDBJ databases">
        <title>Complete Genome and Plasmid Sequences for Rhodococcus fascians D188 and Draft Sequences for Rhodococcus spp. Isolates PBTS 1 and PBTS 2.</title>
        <authorList>
            <person name="Stamer R."/>
            <person name="Vereecke D."/>
            <person name="Zhang Y."/>
            <person name="Schilkey F."/>
            <person name="Devitt N."/>
            <person name="Randall J."/>
        </authorList>
    </citation>
    <scope>NUCLEOTIDE SEQUENCE [LARGE SCALE GENOMIC DNA]</scope>
    <source>
        <strain evidence="2">PBTS2</strain>
    </source>
</reference>
<dbReference type="InterPro" id="IPR015057">
    <property type="entry name" value="Rv2632c-like"/>
</dbReference>
<organism evidence="1 2">
    <name type="scientific">Rhodococcoides fascians</name>
    <name type="common">Rhodococcus fascians</name>
    <dbReference type="NCBI Taxonomy" id="1828"/>
    <lineage>
        <taxon>Bacteria</taxon>
        <taxon>Bacillati</taxon>
        <taxon>Actinomycetota</taxon>
        <taxon>Actinomycetes</taxon>
        <taxon>Mycobacteriales</taxon>
        <taxon>Nocardiaceae</taxon>
        <taxon>Rhodococcoides</taxon>
    </lineage>
</organism>
<protein>
    <recommendedName>
        <fullName evidence="3">DUF1876 domain-containing protein</fullName>
    </recommendedName>
</protein>
<gene>
    <name evidence="1" type="ORF">A3Q41_02866</name>
</gene>
<dbReference type="KEGG" id="rhs:A3Q41_02866"/>
<evidence type="ECO:0000313" key="1">
    <source>
        <dbReference type="EMBL" id="AMY24157.1"/>
    </source>
</evidence>
<dbReference type="Gene3D" id="3.30.160.240">
    <property type="entry name" value="Rv1738"/>
    <property type="match status" value="1"/>
</dbReference>
<evidence type="ECO:0000313" key="2">
    <source>
        <dbReference type="Proteomes" id="UP000076038"/>
    </source>
</evidence>
<dbReference type="InterPro" id="IPR038070">
    <property type="entry name" value="Rv2632c-like_sf"/>
</dbReference>
<dbReference type="Pfam" id="PF08962">
    <property type="entry name" value="Rv2632c-like"/>
    <property type="match status" value="1"/>
</dbReference>
<dbReference type="PATRIC" id="fig|1653479.3.peg.2896"/>